<dbReference type="EMBL" id="QVTD01000003">
    <property type="protein sequence ID" value="RFU65080.1"/>
    <property type="molecule type" value="Genomic_DNA"/>
</dbReference>
<feature type="domain" description="DnaA N-terminal" evidence="1">
    <location>
        <begin position="107"/>
        <end position="166"/>
    </location>
</feature>
<evidence type="ECO:0000313" key="3">
    <source>
        <dbReference type="Proteomes" id="UP000262939"/>
    </source>
</evidence>
<organism evidence="2 3">
    <name type="scientific">Peribacillus glennii</name>
    <dbReference type="NCBI Taxonomy" id="2303991"/>
    <lineage>
        <taxon>Bacteria</taxon>
        <taxon>Bacillati</taxon>
        <taxon>Bacillota</taxon>
        <taxon>Bacilli</taxon>
        <taxon>Bacillales</taxon>
        <taxon>Bacillaceae</taxon>
        <taxon>Peribacillus</taxon>
    </lineage>
</organism>
<name>A0A372LFM3_9BACI</name>
<sequence>MNKSFDKVIYSSIDKERIKVALVSGNLADAAILFKYSVLSPADFIELQMKYLPRDLLVKVLQKDRKGYREEESLEPQLIETTSFKEELSNKNHSVGNEDNEEMLFDLWGQVLSNISRRISTPSFETWFKDTDGEVRDEIIIVHCGNSFQLEWLKERYGKLIGDVIQELTGQEYEIKFIVSETAGVRH</sequence>
<dbReference type="InterPro" id="IPR038454">
    <property type="entry name" value="DnaA_N_sf"/>
</dbReference>
<dbReference type="AlphaFoldDB" id="A0A372LFM3"/>
<reference evidence="2 3" key="1">
    <citation type="submission" date="2018-08" db="EMBL/GenBank/DDBJ databases">
        <title>Bacillus chawlae sp. nov., Bacillus glennii sp. nov., and Bacillus saganii sp. nov. Isolated from the Vehicle Assembly Building at Kennedy Space Center where the Viking Spacecraft were Assembled.</title>
        <authorList>
            <person name="Seuylemezian A."/>
            <person name="Vaishampayan P."/>
        </authorList>
    </citation>
    <scope>NUCLEOTIDE SEQUENCE [LARGE SCALE GENOMIC DNA]</scope>
    <source>
        <strain evidence="2 3">V44-8</strain>
    </source>
</reference>
<dbReference type="Proteomes" id="UP000262939">
    <property type="component" value="Unassembled WGS sequence"/>
</dbReference>
<proteinExistence type="predicted"/>
<dbReference type="Gene3D" id="3.30.300.180">
    <property type="match status" value="1"/>
</dbReference>
<dbReference type="InterPro" id="IPR024633">
    <property type="entry name" value="DnaA_N_dom"/>
</dbReference>
<dbReference type="OrthoDB" id="2966216at2"/>
<dbReference type="RefSeq" id="WP_117321256.1">
    <property type="nucleotide sequence ID" value="NZ_QVTD01000003.1"/>
</dbReference>
<comment type="caution">
    <text evidence="2">The sequence shown here is derived from an EMBL/GenBank/DDBJ whole genome shotgun (WGS) entry which is preliminary data.</text>
</comment>
<evidence type="ECO:0000313" key="2">
    <source>
        <dbReference type="EMBL" id="RFU65080.1"/>
    </source>
</evidence>
<dbReference type="Pfam" id="PF11638">
    <property type="entry name" value="DnaA_N"/>
    <property type="match status" value="1"/>
</dbReference>
<protein>
    <recommendedName>
        <fullName evidence="1">DnaA N-terminal domain-containing protein</fullName>
    </recommendedName>
</protein>
<evidence type="ECO:0000259" key="1">
    <source>
        <dbReference type="Pfam" id="PF11638"/>
    </source>
</evidence>
<accession>A0A372LFM3</accession>
<gene>
    <name evidence="2" type="ORF">D0466_03980</name>
</gene>
<keyword evidence="3" id="KW-1185">Reference proteome</keyword>